<proteinExistence type="predicted"/>
<name>A0A8K0SQ07_9HYPO</name>
<evidence type="ECO:0000313" key="3">
    <source>
        <dbReference type="Proteomes" id="UP000813444"/>
    </source>
</evidence>
<sequence length="211" mass="22045">MADGSRISGMSLDEIMHCIEARAAKMSPLDSARFSNSMYTSPVSGLEAYLGMAQATSHATPTGASDPAQEGPGTKRNKYKENTTALTASVNGSNTPNLTSSTPAATGMSSVGGLPAQDAAWTTPDSRGPSAQMTTLDVAPAGTSYAEIAISTTAAVGQPTETVNDTVSQILAMMREDDSRAERQAERQAERKMEIYKLMLAKSGTQGSEKN</sequence>
<evidence type="ECO:0000256" key="1">
    <source>
        <dbReference type="SAM" id="MobiDB-lite"/>
    </source>
</evidence>
<protein>
    <submittedName>
        <fullName evidence="2">Uncharacterized protein</fullName>
    </submittedName>
</protein>
<reference evidence="2" key="1">
    <citation type="journal article" date="2021" name="Nat. Commun.">
        <title>Genetic determinants of endophytism in the Arabidopsis root mycobiome.</title>
        <authorList>
            <person name="Mesny F."/>
            <person name="Miyauchi S."/>
            <person name="Thiergart T."/>
            <person name="Pickel B."/>
            <person name="Atanasova L."/>
            <person name="Karlsson M."/>
            <person name="Huettel B."/>
            <person name="Barry K.W."/>
            <person name="Haridas S."/>
            <person name="Chen C."/>
            <person name="Bauer D."/>
            <person name="Andreopoulos W."/>
            <person name="Pangilinan J."/>
            <person name="LaButti K."/>
            <person name="Riley R."/>
            <person name="Lipzen A."/>
            <person name="Clum A."/>
            <person name="Drula E."/>
            <person name="Henrissat B."/>
            <person name="Kohler A."/>
            <person name="Grigoriev I.V."/>
            <person name="Martin F.M."/>
            <person name="Hacquard S."/>
        </authorList>
    </citation>
    <scope>NUCLEOTIDE SEQUENCE</scope>
    <source>
        <strain evidence="2">MPI-CAGE-CH-0235</strain>
    </source>
</reference>
<keyword evidence="3" id="KW-1185">Reference proteome</keyword>
<gene>
    <name evidence="2" type="ORF">B0I35DRAFT_71582</name>
</gene>
<dbReference type="Proteomes" id="UP000813444">
    <property type="component" value="Unassembled WGS sequence"/>
</dbReference>
<evidence type="ECO:0000313" key="2">
    <source>
        <dbReference type="EMBL" id="KAH7311743.1"/>
    </source>
</evidence>
<feature type="compositionally biased region" description="Polar residues" evidence="1">
    <location>
        <begin position="123"/>
        <end position="132"/>
    </location>
</feature>
<organism evidence="2 3">
    <name type="scientific">Stachybotrys elegans</name>
    <dbReference type="NCBI Taxonomy" id="80388"/>
    <lineage>
        <taxon>Eukaryota</taxon>
        <taxon>Fungi</taxon>
        <taxon>Dikarya</taxon>
        <taxon>Ascomycota</taxon>
        <taxon>Pezizomycotina</taxon>
        <taxon>Sordariomycetes</taxon>
        <taxon>Hypocreomycetidae</taxon>
        <taxon>Hypocreales</taxon>
        <taxon>Stachybotryaceae</taxon>
        <taxon>Stachybotrys</taxon>
    </lineage>
</organism>
<accession>A0A8K0SQ07</accession>
<dbReference type="AlphaFoldDB" id="A0A8K0SQ07"/>
<comment type="caution">
    <text evidence="2">The sequence shown here is derived from an EMBL/GenBank/DDBJ whole genome shotgun (WGS) entry which is preliminary data.</text>
</comment>
<feature type="region of interest" description="Disordered" evidence="1">
    <location>
        <begin position="57"/>
        <end position="132"/>
    </location>
</feature>
<dbReference type="EMBL" id="JAGPNK010000011">
    <property type="protein sequence ID" value="KAH7311743.1"/>
    <property type="molecule type" value="Genomic_DNA"/>
</dbReference>
<feature type="compositionally biased region" description="Polar residues" evidence="1">
    <location>
        <begin position="82"/>
        <end position="109"/>
    </location>
</feature>